<dbReference type="AlphaFoldDB" id="A0A4Y9ZPJ6"/>
<dbReference type="Proteomes" id="UP000298061">
    <property type="component" value="Unassembled WGS sequence"/>
</dbReference>
<comment type="caution">
    <text evidence="1">The sequence shown here is derived from an EMBL/GenBank/DDBJ whole genome shotgun (WGS) entry which is preliminary data.</text>
</comment>
<gene>
    <name evidence="1" type="ORF">EWM64_g8070</name>
</gene>
<dbReference type="STRING" id="135208.A0A4Y9ZPJ6"/>
<evidence type="ECO:0000313" key="1">
    <source>
        <dbReference type="EMBL" id="TFY75943.1"/>
    </source>
</evidence>
<proteinExistence type="predicted"/>
<dbReference type="EMBL" id="SFCI01001376">
    <property type="protein sequence ID" value="TFY75943.1"/>
    <property type="molecule type" value="Genomic_DNA"/>
</dbReference>
<sequence>MPAATRSANIQAWARQITTAGVPWLYWEVLPNADPHYGGDYEVGMGDAAFTALSTVAHEALSAPAAFDFSEYLL</sequence>
<evidence type="ECO:0008006" key="3">
    <source>
        <dbReference type="Google" id="ProtNLM"/>
    </source>
</evidence>
<accession>A0A4Y9ZPJ6</accession>
<name>A0A4Y9ZPJ6_9AGAM</name>
<reference evidence="1 2" key="1">
    <citation type="submission" date="2019-02" db="EMBL/GenBank/DDBJ databases">
        <title>Genome sequencing of the rare red list fungi Hericium alpestre (H. flagellum).</title>
        <authorList>
            <person name="Buettner E."/>
            <person name="Kellner H."/>
        </authorList>
    </citation>
    <scope>NUCLEOTIDE SEQUENCE [LARGE SCALE GENOMIC DNA]</scope>
    <source>
        <strain evidence="1 2">DSM 108284</strain>
    </source>
</reference>
<organism evidence="1 2">
    <name type="scientific">Hericium alpestre</name>
    <dbReference type="NCBI Taxonomy" id="135208"/>
    <lineage>
        <taxon>Eukaryota</taxon>
        <taxon>Fungi</taxon>
        <taxon>Dikarya</taxon>
        <taxon>Basidiomycota</taxon>
        <taxon>Agaricomycotina</taxon>
        <taxon>Agaricomycetes</taxon>
        <taxon>Russulales</taxon>
        <taxon>Hericiaceae</taxon>
        <taxon>Hericium</taxon>
    </lineage>
</organism>
<evidence type="ECO:0000313" key="2">
    <source>
        <dbReference type="Proteomes" id="UP000298061"/>
    </source>
</evidence>
<keyword evidence="2" id="KW-1185">Reference proteome</keyword>
<dbReference type="OrthoDB" id="428177at2759"/>
<protein>
    <recommendedName>
        <fullName evidence="3">Glycoside hydrolase family 5 domain-containing protein</fullName>
    </recommendedName>
</protein>